<dbReference type="Pfam" id="PF00437">
    <property type="entry name" value="T2SSE"/>
    <property type="match status" value="1"/>
</dbReference>
<feature type="non-terminal residue" evidence="3">
    <location>
        <position position="1"/>
    </location>
</feature>
<dbReference type="SUPFAM" id="SSF52540">
    <property type="entry name" value="P-loop containing nucleoside triphosphate hydrolases"/>
    <property type="match status" value="1"/>
</dbReference>
<dbReference type="InterPro" id="IPR001482">
    <property type="entry name" value="T2SS/T4SS_dom"/>
</dbReference>
<reference evidence="3" key="1">
    <citation type="journal article" date="2014" name="Front. Microbiol.">
        <title>High frequency of phylogenetically diverse reductive dehalogenase-homologous genes in deep subseafloor sedimentary metagenomes.</title>
        <authorList>
            <person name="Kawai M."/>
            <person name="Futagami T."/>
            <person name="Toyoda A."/>
            <person name="Takaki Y."/>
            <person name="Nishi S."/>
            <person name="Hori S."/>
            <person name="Arai W."/>
            <person name="Tsubouchi T."/>
            <person name="Morono Y."/>
            <person name="Uchiyama I."/>
            <person name="Ito T."/>
            <person name="Fujiyama A."/>
            <person name="Inagaki F."/>
            <person name="Takami H."/>
        </authorList>
    </citation>
    <scope>NUCLEOTIDE SEQUENCE</scope>
    <source>
        <strain evidence="3">Expedition CK06-06</strain>
    </source>
</reference>
<name>X0W128_9ZZZZ</name>
<dbReference type="GO" id="GO:0016887">
    <property type="term" value="F:ATP hydrolysis activity"/>
    <property type="evidence" value="ECO:0007669"/>
    <property type="project" value="InterPro"/>
</dbReference>
<dbReference type="PANTHER" id="PTHR30486">
    <property type="entry name" value="TWITCHING MOTILITY PROTEIN PILT"/>
    <property type="match status" value="1"/>
</dbReference>
<comment type="similarity">
    <text evidence="1">Belongs to the GSP E family.</text>
</comment>
<dbReference type="InterPro" id="IPR027417">
    <property type="entry name" value="P-loop_NTPase"/>
</dbReference>
<organism evidence="3">
    <name type="scientific">marine sediment metagenome</name>
    <dbReference type="NCBI Taxonomy" id="412755"/>
    <lineage>
        <taxon>unclassified sequences</taxon>
        <taxon>metagenomes</taxon>
        <taxon>ecological metagenomes</taxon>
    </lineage>
</organism>
<evidence type="ECO:0000259" key="2">
    <source>
        <dbReference type="Pfam" id="PF00437"/>
    </source>
</evidence>
<dbReference type="EMBL" id="BARS01033304">
    <property type="protein sequence ID" value="GAG24454.1"/>
    <property type="molecule type" value="Genomic_DNA"/>
</dbReference>
<dbReference type="Gene3D" id="3.40.50.300">
    <property type="entry name" value="P-loop containing nucleotide triphosphate hydrolases"/>
    <property type="match status" value="1"/>
</dbReference>
<proteinExistence type="inferred from homology"/>
<feature type="domain" description="Bacterial type II secretion system protein E" evidence="2">
    <location>
        <begin position="5"/>
        <end position="171"/>
    </location>
</feature>
<evidence type="ECO:0000256" key="1">
    <source>
        <dbReference type="ARBA" id="ARBA00006611"/>
    </source>
</evidence>
<gene>
    <name evidence="3" type="ORF">S01H1_51604</name>
</gene>
<comment type="caution">
    <text evidence="3">The sequence shown here is derived from an EMBL/GenBank/DDBJ whole genome shotgun (WGS) entry which is preliminary data.</text>
</comment>
<evidence type="ECO:0000313" key="3">
    <source>
        <dbReference type="EMBL" id="GAG24454.1"/>
    </source>
</evidence>
<dbReference type="AlphaFoldDB" id="X0W128"/>
<sequence>DYINNKFHKQIITIEDPIEYLFRDNNSSVVQREVGADTTSFAEGLRMVFRQDPDVIVIGEMRDLETVSTAMTAAETGHLVLSTLHTLDAAQTVDRIVDSFPQGQHRQIRIQLSQILQGIISQRLLPRKDHMGRVAAVEIMTNSPAVADHLLNGRTGDLYEAIRASVENFSMQTLEQSLVALMVHDRISYEDARNACQRISELDAALRSLYPDYV</sequence>
<protein>
    <recommendedName>
        <fullName evidence="2">Bacterial type II secretion system protein E domain-containing protein</fullName>
    </recommendedName>
</protein>
<accession>X0W128</accession>
<dbReference type="InterPro" id="IPR050921">
    <property type="entry name" value="T4SS_GSP_E_ATPase"/>
</dbReference>